<gene>
    <name evidence="1" type="ordered locus">YG5714_1611</name>
</gene>
<dbReference type="KEGG" id="siy:YG5714_1611"/>
<name>C3NEY2_SACI7</name>
<dbReference type="EMBL" id="CP001403">
    <property type="protein sequence ID" value="ACP45871.1"/>
    <property type="molecule type" value="Genomic_DNA"/>
</dbReference>
<dbReference type="Gene3D" id="1.10.1220.10">
    <property type="entry name" value="Met repressor-like"/>
    <property type="match status" value="1"/>
</dbReference>
<organism evidence="1 2">
    <name type="scientific">Saccharolobus islandicus (strain Y.G.57.14 / Yellowstone #1)</name>
    <name type="common">Sulfolobus islandicus</name>
    <dbReference type="NCBI Taxonomy" id="439386"/>
    <lineage>
        <taxon>Archaea</taxon>
        <taxon>Thermoproteota</taxon>
        <taxon>Thermoprotei</taxon>
        <taxon>Sulfolobales</taxon>
        <taxon>Sulfolobaceae</taxon>
        <taxon>Saccharolobus</taxon>
    </lineage>
</organism>
<proteinExistence type="predicted"/>
<sequence length="74" mass="8872">MINTQIEGDMMRIVTFKLEEELLQQLDLYCINNAKERSEVIRTAIKFYLSCRKGRIYRLNSFEEKNNGVRVREI</sequence>
<dbReference type="InterPro" id="IPR013321">
    <property type="entry name" value="Arc_rbn_hlx_hlx"/>
</dbReference>
<dbReference type="GO" id="GO:0006355">
    <property type="term" value="P:regulation of DNA-templated transcription"/>
    <property type="evidence" value="ECO:0007669"/>
    <property type="project" value="InterPro"/>
</dbReference>
<dbReference type="InterPro" id="IPR010985">
    <property type="entry name" value="Ribbon_hlx_hlx"/>
</dbReference>
<dbReference type="Proteomes" id="UP000002308">
    <property type="component" value="Chromosome"/>
</dbReference>
<evidence type="ECO:0000313" key="1">
    <source>
        <dbReference type="EMBL" id="ACP45871.1"/>
    </source>
</evidence>
<protein>
    <submittedName>
        <fullName evidence="1">Uncharacterized protein</fullName>
    </submittedName>
</protein>
<accession>C3NEY2</accession>
<evidence type="ECO:0000313" key="2">
    <source>
        <dbReference type="Proteomes" id="UP000002308"/>
    </source>
</evidence>
<reference evidence="1 2" key="1">
    <citation type="journal article" date="2009" name="Proc. Natl. Acad. Sci. U.S.A.">
        <title>Biogeography of the Sulfolobus islandicus pan-genome.</title>
        <authorList>
            <person name="Reno M.L."/>
            <person name="Held N.L."/>
            <person name="Fields C.J."/>
            <person name="Burke P.V."/>
            <person name="Whitaker R.J."/>
        </authorList>
    </citation>
    <scope>NUCLEOTIDE SEQUENCE [LARGE SCALE GENOMIC DNA]</scope>
    <source>
        <strain evidence="2">Y.G.57.14 / Yellowstone #1</strain>
    </source>
</reference>
<dbReference type="HOGENOM" id="CLU_2893429_0_0_2"/>
<dbReference type="SUPFAM" id="SSF47598">
    <property type="entry name" value="Ribbon-helix-helix"/>
    <property type="match status" value="1"/>
</dbReference>
<dbReference type="AlphaFoldDB" id="C3NEY2"/>